<name>A0AAW1IDK8_POPJA</name>
<sequence>MLSKVDGRLEDVAHLGGVAHRCSPPLPKALLAGYAETTAPITLVTRTFCQDAGFVLDLWDVIPRGK</sequence>
<organism evidence="1 2">
    <name type="scientific">Popillia japonica</name>
    <name type="common">Japanese beetle</name>
    <dbReference type="NCBI Taxonomy" id="7064"/>
    <lineage>
        <taxon>Eukaryota</taxon>
        <taxon>Metazoa</taxon>
        <taxon>Ecdysozoa</taxon>
        <taxon>Arthropoda</taxon>
        <taxon>Hexapoda</taxon>
        <taxon>Insecta</taxon>
        <taxon>Pterygota</taxon>
        <taxon>Neoptera</taxon>
        <taxon>Endopterygota</taxon>
        <taxon>Coleoptera</taxon>
        <taxon>Polyphaga</taxon>
        <taxon>Scarabaeiformia</taxon>
        <taxon>Scarabaeidae</taxon>
        <taxon>Rutelinae</taxon>
        <taxon>Popillia</taxon>
    </lineage>
</organism>
<comment type="caution">
    <text evidence="1">The sequence shown here is derived from an EMBL/GenBank/DDBJ whole genome shotgun (WGS) entry which is preliminary data.</text>
</comment>
<evidence type="ECO:0000313" key="1">
    <source>
        <dbReference type="EMBL" id="KAK9687395.1"/>
    </source>
</evidence>
<dbReference type="Proteomes" id="UP001458880">
    <property type="component" value="Unassembled WGS sequence"/>
</dbReference>
<proteinExistence type="predicted"/>
<gene>
    <name evidence="1" type="ORF">QE152_g36302</name>
</gene>
<accession>A0AAW1IDK8</accession>
<protein>
    <submittedName>
        <fullName evidence="1">Uncharacterized protein</fullName>
    </submittedName>
</protein>
<reference evidence="1 2" key="1">
    <citation type="journal article" date="2024" name="BMC Genomics">
        <title>De novo assembly and annotation of Popillia japonica's genome with initial clues to its potential as an invasive pest.</title>
        <authorList>
            <person name="Cucini C."/>
            <person name="Boschi S."/>
            <person name="Funari R."/>
            <person name="Cardaioli E."/>
            <person name="Iannotti N."/>
            <person name="Marturano G."/>
            <person name="Paoli F."/>
            <person name="Bruttini M."/>
            <person name="Carapelli A."/>
            <person name="Frati F."/>
            <person name="Nardi F."/>
        </authorList>
    </citation>
    <scope>NUCLEOTIDE SEQUENCE [LARGE SCALE GENOMIC DNA]</scope>
    <source>
        <strain evidence="1">DMR45628</strain>
    </source>
</reference>
<dbReference type="AlphaFoldDB" id="A0AAW1IDK8"/>
<keyword evidence="2" id="KW-1185">Reference proteome</keyword>
<evidence type="ECO:0000313" key="2">
    <source>
        <dbReference type="Proteomes" id="UP001458880"/>
    </source>
</evidence>
<dbReference type="EMBL" id="JASPKY010000645">
    <property type="protein sequence ID" value="KAK9687395.1"/>
    <property type="molecule type" value="Genomic_DNA"/>
</dbReference>